<keyword evidence="2" id="KW-0238">DNA-binding</keyword>
<evidence type="ECO:0000259" key="4">
    <source>
        <dbReference type="PROSITE" id="PS50995"/>
    </source>
</evidence>
<comment type="caution">
    <text evidence="5">The sequence shown here is derived from an EMBL/GenBank/DDBJ whole genome shotgun (WGS) entry which is preliminary data.</text>
</comment>
<dbReference type="Gene3D" id="1.10.10.10">
    <property type="entry name" value="Winged helix-like DNA-binding domain superfamily/Winged helix DNA-binding domain"/>
    <property type="match status" value="1"/>
</dbReference>
<dbReference type="EMBL" id="JPME01000031">
    <property type="protein sequence ID" value="KEZ87643.1"/>
    <property type="molecule type" value="Genomic_DNA"/>
</dbReference>
<dbReference type="InterPro" id="IPR027395">
    <property type="entry name" value="WH_DNA-bd_dom"/>
</dbReference>
<dbReference type="PANTHER" id="PTHR42756:SF1">
    <property type="entry name" value="TRANSCRIPTIONAL REPRESSOR OF EMRAB OPERON"/>
    <property type="match status" value="1"/>
</dbReference>
<evidence type="ECO:0000256" key="1">
    <source>
        <dbReference type="ARBA" id="ARBA00023015"/>
    </source>
</evidence>
<name>A0A084JFA9_9FIRM</name>
<keyword evidence="3" id="KW-0804">Transcription</keyword>
<evidence type="ECO:0000256" key="2">
    <source>
        <dbReference type="ARBA" id="ARBA00023125"/>
    </source>
</evidence>
<keyword evidence="6" id="KW-1185">Reference proteome</keyword>
<sequence length="149" mass="17267">MEVNRLSSIEELVDSLGELMSRGKVMDEFNRSGKGEIFILRYLYTKESPASPSELSEALNSSTARISAALRTLEKKGQIHREIDTTNRRFILVTITEEGRERIRVNMQRMQNHLIQVLTVMGEKDAREFVRLSTRFFEIAQRTMPDPFE</sequence>
<dbReference type="Pfam" id="PF13601">
    <property type="entry name" value="HTH_34"/>
    <property type="match status" value="1"/>
</dbReference>
<dbReference type="InterPro" id="IPR036388">
    <property type="entry name" value="WH-like_DNA-bd_sf"/>
</dbReference>
<accession>A0A084JFA9</accession>
<feature type="domain" description="HTH marR-type" evidence="4">
    <location>
        <begin position="1"/>
        <end position="138"/>
    </location>
</feature>
<evidence type="ECO:0000313" key="5">
    <source>
        <dbReference type="EMBL" id="KEZ87643.1"/>
    </source>
</evidence>
<proteinExistence type="predicted"/>
<dbReference type="GO" id="GO:0003677">
    <property type="term" value="F:DNA binding"/>
    <property type="evidence" value="ECO:0007669"/>
    <property type="project" value="UniProtKB-KW"/>
</dbReference>
<dbReference type="PANTHER" id="PTHR42756">
    <property type="entry name" value="TRANSCRIPTIONAL REGULATOR, MARR"/>
    <property type="match status" value="1"/>
</dbReference>
<dbReference type="SMART" id="SM00347">
    <property type="entry name" value="HTH_MARR"/>
    <property type="match status" value="1"/>
</dbReference>
<dbReference type="PROSITE" id="PS50995">
    <property type="entry name" value="HTH_MARR_2"/>
    <property type="match status" value="1"/>
</dbReference>
<dbReference type="AlphaFoldDB" id="A0A084JFA9"/>
<dbReference type="SUPFAM" id="SSF46785">
    <property type="entry name" value="Winged helix' DNA-binding domain"/>
    <property type="match status" value="1"/>
</dbReference>
<gene>
    <name evidence="5" type="ORF">IO98_20775</name>
</gene>
<dbReference type="GO" id="GO:0003700">
    <property type="term" value="F:DNA-binding transcription factor activity"/>
    <property type="evidence" value="ECO:0007669"/>
    <property type="project" value="InterPro"/>
</dbReference>
<dbReference type="STRING" id="29354.IO98_20775"/>
<dbReference type="Proteomes" id="UP000028525">
    <property type="component" value="Unassembled WGS sequence"/>
</dbReference>
<dbReference type="InterPro" id="IPR036390">
    <property type="entry name" value="WH_DNA-bd_sf"/>
</dbReference>
<dbReference type="InterPro" id="IPR000835">
    <property type="entry name" value="HTH_MarR-typ"/>
</dbReference>
<evidence type="ECO:0000256" key="3">
    <source>
        <dbReference type="ARBA" id="ARBA00023163"/>
    </source>
</evidence>
<dbReference type="PRINTS" id="PR00598">
    <property type="entry name" value="HTHMARR"/>
</dbReference>
<protein>
    <recommendedName>
        <fullName evidence="4">HTH marR-type domain-containing protein</fullName>
    </recommendedName>
</protein>
<keyword evidence="1" id="KW-0805">Transcription regulation</keyword>
<evidence type="ECO:0000313" key="6">
    <source>
        <dbReference type="Proteomes" id="UP000028525"/>
    </source>
</evidence>
<reference evidence="5 6" key="1">
    <citation type="submission" date="2014-07" db="EMBL/GenBank/DDBJ databases">
        <title>Draft genome of Clostridium celerecrescens 152B isolated from sediments associated with methane hydrate from Krishna Godavari basin.</title>
        <authorList>
            <person name="Honkalas V.S."/>
            <person name="Dabir A.P."/>
            <person name="Arora P."/>
            <person name="Dhakephalkar P.K."/>
        </authorList>
    </citation>
    <scope>NUCLEOTIDE SEQUENCE [LARGE SCALE GENOMIC DNA]</scope>
    <source>
        <strain evidence="5 6">152B</strain>
    </source>
</reference>
<organism evidence="5 6">
    <name type="scientific">Lacrimispora celerecrescens</name>
    <dbReference type="NCBI Taxonomy" id="29354"/>
    <lineage>
        <taxon>Bacteria</taxon>
        <taxon>Bacillati</taxon>
        <taxon>Bacillota</taxon>
        <taxon>Clostridia</taxon>
        <taxon>Lachnospirales</taxon>
        <taxon>Lachnospiraceae</taxon>
        <taxon>Lacrimispora</taxon>
    </lineage>
</organism>